<keyword evidence="2" id="KW-0813">Transport</keyword>
<evidence type="ECO:0000256" key="2">
    <source>
        <dbReference type="ARBA" id="ARBA00022448"/>
    </source>
</evidence>
<evidence type="ECO:0000313" key="12">
    <source>
        <dbReference type="Proteomes" id="UP000052022"/>
    </source>
</evidence>
<evidence type="ECO:0000256" key="9">
    <source>
        <dbReference type="ARBA" id="ARBA00023136"/>
    </source>
</evidence>
<feature type="domain" description="ABC transporter" evidence="10">
    <location>
        <begin position="8"/>
        <end position="244"/>
    </location>
</feature>
<dbReference type="PANTHER" id="PTHR43790:SF4">
    <property type="entry name" value="GUANOSINE IMPORT ATP-BINDING PROTEIN NUPO"/>
    <property type="match status" value="1"/>
</dbReference>
<dbReference type="PANTHER" id="PTHR43790">
    <property type="entry name" value="CARBOHYDRATE TRANSPORT ATP-BINDING PROTEIN MG119-RELATED"/>
    <property type="match status" value="1"/>
</dbReference>
<keyword evidence="11" id="KW-0378">Hydrolase</keyword>
<dbReference type="Gene3D" id="3.40.50.300">
    <property type="entry name" value="P-loop containing nucleotide triphosphate hydrolases"/>
    <property type="match status" value="2"/>
</dbReference>
<dbReference type="Pfam" id="PF00005">
    <property type="entry name" value="ABC_tran"/>
    <property type="match status" value="2"/>
</dbReference>
<dbReference type="PROSITE" id="PS50893">
    <property type="entry name" value="ABC_TRANSPORTER_2"/>
    <property type="match status" value="2"/>
</dbReference>
<dbReference type="CDD" id="cd03216">
    <property type="entry name" value="ABC_Carb_Monos_I"/>
    <property type="match status" value="1"/>
</dbReference>
<dbReference type="InterPro" id="IPR003439">
    <property type="entry name" value="ABC_transporter-like_ATP-bd"/>
</dbReference>
<feature type="domain" description="ABC transporter" evidence="10">
    <location>
        <begin position="261"/>
        <end position="503"/>
    </location>
</feature>
<dbReference type="AlphaFoldDB" id="A0A0P1GPU1"/>
<sequence>MTDIAPLLRMQKITKRFGASVLANDCIDFDLHAGEVVALLGENGAGKSTLMNILYGLYEPTEGTIEFDGIETTFRDPAQAIEHGIGMIHQEFMLVEPFTVAENLLMGTTTLPEGAGNLNAARRLIREISADYGLQVDPDARIEDLAVGQRQRVEILKLLFRHAKLLILDEPTAVLTPQETDALFEVLNRLRSNGHAIVIVTHKMHEVMAISDRVAVMRSGQMVATVKTSESTEAELVRLMVGRDLDMSVDRTEPKQRKRALELVQVQVEAREGAKATPPATLTLRHGEVLGIAGVDGNGQTELIETIFGLKDAVSGSITLEGRDITALSTAERRAAGIGYVPPDRRGVGALVTLSIEDNVILGASKDFTQFGLLNRSLARVAADDVISRFGVKTPDADFASGNLSGGNLQKLVLGREVSRDPKVLLIEQPTRGLDVGAIELVWGEIIEQRNQGAAVLMASTELEEILALSDRIAVMFEGEIMGVIPRDKATTALLGAMMAGRRLEEVAL</sequence>
<dbReference type="PROSITE" id="PS00211">
    <property type="entry name" value="ABC_TRANSPORTER_1"/>
    <property type="match status" value="2"/>
</dbReference>
<keyword evidence="9" id="KW-0472">Membrane</keyword>
<keyword evidence="8" id="KW-1278">Translocase</keyword>
<evidence type="ECO:0000256" key="8">
    <source>
        <dbReference type="ARBA" id="ARBA00022967"/>
    </source>
</evidence>
<dbReference type="STRING" id="928856.SAMN04488049_111143"/>
<dbReference type="SMART" id="SM00382">
    <property type="entry name" value="AAA"/>
    <property type="match status" value="2"/>
</dbReference>
<dbReference type="GO" id="GO:0016887">
    <property type="term" value="F:ATP hydrolysis activity"/>
    <property type="evidence" value="ECO:0007669"/>
    <property type="project" value="InterPro"/>
</dbReference>
<evidence type="ECO:0000256" key="3">
    <source>
        <dbReference type="ARBA" id="ARBA00022475"/>
    </source>
</evidence>
<accession>A0A0P1GPU1</accession>
<proteinExistence type="predicted"/>
<dbReference type="GO" id="GO:0005886">
    <property type="term" value="C:plasma membrane"/>
    <property type="evidence" value="ECO:0007669"/>
    <property type="project" value="UniProtKB-SubCell"/>
</dbReference>
<keyword evidence="6" id="KW-0547">Nucleotide-binding</keyword>
<dbReference type="InterPro" id="IPR027417">
    <property type="entry name" value="P-loop_NTPase"/>
</dbReference>
<name>A0A0P1GPU1_9RHOB</name>
<dbReference type="InterPro" id="IPR017871">
    <property type="entry name" value="ABC_transporter-like_CS"/>
</dbReference>
<reference evidence="11 12" key="1">
    <citation type="submission" date="2015-09" db="EMBL/GenBank/DDBJ databases">
        <authorList>
            <consortium name="Swine Surveillance"/>
        </authorList>
    </citation>
    <scope>NUCLEOTIDE SEQUENCE [LARGE SCALE GENOMIC DNA]</scope>
    <source>
        <strain evidence="11 12">CECT 7557</strain>
    </source>
</reference>
<dbReference type="CDD" id="cd03215">
    <property type="entry name" value="ABC_Carb_Monos_II"/>
    <property type="match status" value="1"/>
</dbReference>
<dbReference type="Proteomes" id="UP000052022">
    <property type="component" value="Unassembled WGS sequence"/>
</dbReference>
<evidence type="ECO:0000256" key="7">
    <source>
        <dbReference type="ARBA" id="ARBA00022840"/>
    </source>
</evidence>
<keyword evidence="4" id="KW-0762">Sugar transport</keyword>
<evidence type="ECO:0000256" key="4">
    <source>
        <dbReference type="ARBA" id="ARBA00022597"/>
    </source>
</evidence>
<evidence type="ECO:0000259" key="10">
    <source>
        <dbReference type="PROSITE" id="PS50893"/>
    </source>
</evidence>
<dbReference type="SUPFAM" id="SSF52540">
    <property type="entry name" value="P-loop containing nucleoside triphosphate hydrolases"/>
    <property type="match status" value="2"/>
</dbReference>
<dbReference type="RefSeq" id="WP_058289565.1">
    <property type="nucleotide sequence ID" value="NZ_CYSD01000020.1"/>
</dbReference>
<keyword evidence="3" id="KW-1003">Cell membrane</keyword>
<evidence type="ECO:0000256" key="6">
    <source>
        <dbReference type="ARBA" id="ARBA00022741"/>
    </source>
</evidence>
<organism evidence="11 12">
    <name type="scientific">Tritonibacter multivorans</name>
    <dbReference type="NCBI Taxonomy" id="928856"/>
    <lineage>
        <taxon>Bacteria</taxon>
        <taxon>Pseudomonadati</taxon>
        <taxon>Pseudomonadota</taxon>
        <taxon>Alphaproteobacteria</taxon>
        <taxon>Rhodobacterales</taxon>
        <taxon>Paracoccaceae</taxon>
        <taxon>Tritonibacter</taxon>
    </lineage>
</organism>
<keyword evidence="5" id="KW-0677">Repeat</keyword>
<dbReference type="FunFam" id="3.40.50.300:FF:000127">
    <property type="entry name" value="Ribose import ATP-binding protein RbsA"/>
    <property type="match status" value="1"/>
</dbReference>
<dbReference type="EMBL" id="CYSD01000020">
    <property type="protein sequence ID" value="CUH77654.1"/>
    <property type="molecule type" value="Genomic_DNA"/>
</dbReference>
<dbReference type="EC" id="3.6.3.17" evidence="11"/>
<keyword evidence="7 11" id="KW-0067">ATP-binding</keyword>
<dbReference type="InterPro" id="IPR050107">
    <property type="entry name" value="ABC_carbohydrate_import_ATPase"/>
</dbReference>
<keyword evidence="12" id="KW-1185">Reference proteome</keyword>
<evidence type="ECO:0000256" key="1">
    <source>
        <dbReference type="ARBA" id="ARBA00004202"/>
    </source>
</evidence>
<dbReference type="InterPro" id="IPR003593">
    <property type="entry name" value="AAA+_ATPase"/>
</dbReference>
<gene>
    <name evidence="11" type="primary">rbsA_2</name>
    <name evidence="11" type="ORF">TRM7557_01482</name>
</gene>
<evidence type="ECO:0000256" key="5">
    <source>
        <dbReference type="ARBA" id="ARBA00022737"/>
    </source>
</evidence>
<dbReference type="OrthoDB" id="9805029at2"/>
<evidence type="ECO:0000313" key="11">
    <source>
        <dbReference type="EMBL" id="CUH77654.1"/>
    </source>
</evidence>
<protein>
    <submittedName>
        <fullName evidence="11">Ribose import ATP-binding protein RbsA</fullName>
        <ecNumber evidence="11">3.6.3.17</ecNumber>
    </submittedName>
</protein>
<comment type="subcellular location">
    <subcellularLocation>
        <location evidence="1">Cell membrane</location>
        <topology evidence="1">Peripheral membrane protein</topology>
    </subcellularLocation>
</comment>
<dbReference type="GO" id="GO:0005524">
    <property type="term" value="F:ATP binding"/>
    <property type="evidence" value="ECO:0007669"/>
    <property type="project" value="UniProtKB-KW"/>
</dbReference>